<dbReference type="InterPro" id="IPR011008">
    <property type="entry name" value="Dimeric_a/b-barrel"/>
</dbReference>
<dbReference type="Pfam" id="PF07978">
    <property type="entry name" value="NIPSNAP"/>
    <property type="match status" value="1"/>
</dbReference>
<dbReference type="SUPFAM" id="SSF54909">
    <property type="entry name" value="Dimeric alpha+beta barrel"/>
    <property type="match status" value="1"/>
</dbReference>
<proteinExistence type="predicted"/>
<protein>
    <submittedName>
        <fullName evidence="2">NIPSNAP protein</fullName>
    </submittedName>
</protein>
<feature type="domain" description="NIPSNAP" evidence="1">
    <location>
        <begin position="3"/>
        <end position="103"/>
    </location>
</feature>
<evidence type="ECO:0000313" key="3">
    <source>
        <dbReference type="Proteomes" id="UP000256304"/>
    </source>
</evidence>
<dbReference type="AlphaFoldDB" id="A0A3D9QUN9"/>
<dbReference type="EMBL" id="QTTN01000042">
    <property type="protein sequence ID" value="REE67615.1"/>
    <property type="molecule type" value="Genomic_DNA"/>
</dbReference>
<gene>
    <name evidence="2" type="ORF">A8990_14242</name>
</gene>
<dbReference type="Gene3D" id="3.30.70.100">
    <property type="match status" value="1"/>
</dbReference>
<name>A0A3D9QUN9_9BACL</name>
<dbReference type="RefSeq" id="WP_116191888.1">
    <property type="nucleotide sequence ID" value="NZ_QTTN01000042.1"/>
</dbReference>
<accession>A0A3D9QUN9</accession>
<evidence type="ECO:0000259" key="1">
    <source>
        <dbReference type="Pfam" id="PF07978"/>
    </source>
</evidence>
<evidence type="ECO:0000313" key="2">
    <source>
        <dbReference type="EMBL" id="REE67615.1"/>
    </source>
</evidence>
<dbReference type="Proteomes" id="UP000256304">
    <property type="component" value="Unassembled WGS sequence"/>
</dbReference>
<dbReference type="InterPro" id="IPR012577">
    <property type="entry name" value="NIPSNAP"/>
</dbReference>
<sequence>MLYELRIYHVVPGRLQELLNRFRVHNLRLFPKYDLNITNFWVNADEAVNQFYYVIEHKDLEAREKNFQAFMEDPEWAQIRKQTESNGPLYEKIDEIFMNNAPFFPAPAK</sequence>
<organism evidence="2 3">
    <name type="scientific">Paenibacillus taihuensis</name>
    <dbReference type="NCBI Taxonomy" id="1156355"/>
    <lineage>
        <taxon>Bacteria</taxon>
        <taxon>Bacillati</taxon>
        <taxon>Bacillota</taxon>
        <taxon>Bacilli</taxon>
        <taxon>Bacillales</taxon>
        <taxon>Paenibacillaceae</taxon>
        <taxon>Paenibacillus</taxon>
    </lineage>
</organism>
<dbReference type="OrthoDB" id="9809695at2"/>
<keyword evidence="3" id="KW-1185">Reference proteome</keyword>
<comment type="caution">
    <text evidence="2">The sequence shown here is derived from an EMBL/GenBank/DDBJ whole genome shotgun (WGS) entry which is preliminary data.</text>
</comment>
<reference evidence="2 3" key="1">
    <citation type="submission" date="2018-08" db="EMBL/GenBank/DDBJ databases">
        <title>Genomic Encyclopedia of Type Strains, Phase III (KMG-III): the genomes of soil and plant-associated and newly described type strains.</title>
        <authorList>
            <person name="Whitman W."/>
        </authorList>
    </citation>
    <scope>NUCLEOTIDE SEQUENCE [LARGE SCALE GENOMIC DNA]</scope>
    <source>
        <strain evidence="2 3">CGMCC 1.10966</strain>
    </source>
</reference>